<dbReference type="CDD" id="cd00093">
    <property type="entry name" value="HTH_XRE"/>
    <property type="match status" value="1"/>
</dbReference>
<sequence length="349" mass="38108">MGITRSRRAQIQREATTIRMRAQRAGHTTERIVTELRNALPELTALEAWRLALGWSRAQVVEQVAAAYFGEGLRPPGLSEARLCRMEHGQERPGPEYAEMLARAYGTSQETLGLMSRCVCGRDRRGYGQLGCWTPLLLPGVDMTSASGLPAVRESLRLALLDAPQGDPAVVELVEVAVEHYALNYSRHAPSHLFDEVHASRRMLAEALAAPGGDGIHRDLRRATGWLSGLLGNLAYHLADQSGARAHLALAASLGERVGDTRLVAWTLGAQSMLARARHDLPSGSSTARPGWSAPRPRWCELNCWGGRYCPPSHVSAARRRRNALSERRPRPSARARRSRAGSGSTSPS</sequence>
<feature type="compositionally biased region" description="Basic residues" evidence="1">
    <location>
        <begin position="331"/>
        <end position="340"/>
    </location>
</feature>
<dbReference type="Proteomes" id="UP000646523">
    <property type="component" value="Unassembled WGS sequence"/>
</dbReference>
<reference evidence="3" key="2">
    <citation type="submission" date="2020-09" db="EMBL/GenBank/DDBJ databases">
        <authorList>
            <person name="Sun Q."/>
            <person name="Zhou Y."/>
        </authorList>
    </citation>
    <scope>NUCLEOTIDE SEQUENCE</scope>
    <source>
        <strain evidence="3">CGMCC 4.7368</strain>
    </source>
</reference>
<protein>
    <recommendedName>
        <fullName evidence="2">HTH cro/C1-type domain-containing protein</fullName>
    </recommendedName>
</protein>
<proteinExistence type="predicted"/>
<dbReference type="EMBL" id="BMNH01000009">
    <property type="protein sequence ID" value="GGO70836.1"/>
    <property type="molecule type" value="Genomic_DNA"/>
</dbReference>
<organism evidence="3 4">
    <name type="scientific">Nonomuraea cavernae</name>
    <dbReference type="NCBI Taxonomy" id="2045107"/>
    <lineage>
        <taxon>Bacteria</taxon>
        <taxon>Bacillati</taxon>
        <taxon>Actinomycetota</taxon>
        <taxon>Actinomycetes</taxon>
        <taxon>Streptosporangiales</taxon>
        <taxon>Streptosporangiaceae</taxon>
        <taxon>Nonomuraea</taxon>
    </lineage>
</organism>
<reference evidence="3" key="1">
    <citation type="journal article" date="2014" name="Int. J. Syst. Evol. Microbiol.">
        <title>Complete genome sequence of Corynebacterium casei LMG S-19264T (=DSM 44701T), isolated from a smear-ripened cheese.</title>
        <authorList>
            <consortium name="US DOE Joint Genome Institute (JGI-PGF)"/>
            <person name="Walter F."/>
            <person name="Albersmeier A."/>
            <person name="Kalinowski J."/>
            <person name="Ruckert C."/>
        </authorList>
    </citation>
    <scope>NUCLEOTIDE SEQUENCE</scope>
    <source>
        <strain evidence="3">CGMCC 4.7368</strain>
    </source>
</reference>
<feature type="domain" description="HTH cro/C1-type" evidence="2">
    <location>
        <begin position="77"/>
        <end position="112"/>
    </location>
</feature>
<accession>A0A918DJW3</accession>
<evidence type="ECO:0000313" key="3">
    <source>
        <dbReference type="EMBL" id="GGO70836.1"/>
    </source>
</evidence>
<feature type="region of interest" description="Disordered" evidence="1">
    <location>
        <begin position="316"/>
        <end position="349"/>
    </location>
</feature>
<evidence type="ECO:0000256" key="1">
    <source>
        <dbReference type="SAM" id="MobiDB-lite"/>
    </source>
</evidence>
<evidence type="ECO:0000313" key="4">
    <source>
        <dbReference type="Proteomes" id="UP000646523"/>
    </source>
</evidence>
<dbReference type="RefSeq" id="WP_189125180.1">
    <property type="nucleotide sequence ID" value="NZ_BMNH01000009.1"/>
</dbReference>
<keyword evidence="4" id="KW-1185">Reference proteome</keyword>
<dbReference type="InterPro" id="IPR001387">
    <property type="entry name" value="Cro/C1-type_HTH"/>
</dbReference>
<name>A0A918DJW3_9ACTN</name>
<evidence type="ECO:0000259" key="2">
    <source>
        <dbReference type="PROSITE" id="PS50943"/>
    </source>
</evidence>
<gene>
    <name evidence="3" type="ORF">GCM10012289_35160</name>
</gene>
<comment type="caution">
    <text evidence="3">The sequence shown here is derived from an EMBL/GenBank/DDBJ whole genome shotgun (WGS) entry which is preliminary data.</text>
</comment>
<dbReference type="PROSITE" id="PS50943">
    <property type="entry name" value="HTH_CROC1"/>
    <property type="match status" value="1"/>
</dbReference>
<dbReference type="AlphaFoldDB" id="A0A918DJW3"/>